<keyword evidence="4" id="KW-1185">Reference proteome</keyword>
<dbReference type="InterPro" id="IPR038375">
    <property type="entry name" value="NDUFAF7_sf"/>
</dbReference>
<reference evidence="3 4" key="2">
    <citation type="submission" date="2018-06" db="EMBL/GenBank/DDBJ databases">
        <authorList>
            <person name="Zhirakovskaya E."/>
        </authorList>
    </citation>
    <scope>NUCLEOTIDE SEQUENCE [LARGE SCALE GENOMIC DNA]</scope>
    <source>
        <strain evidence="3 4">FBKL4.011</strain>
    </source>
</reference>
<keyword evidence="1" id="KW-0489">Methyltransferase</keyword>
<proteinExistence type="predicted"/>
<evidence type="ECO:0000313" key="4">
    <source>
        <dbReference type="Proteomes" id="UP000251213"/>
    </source>
</evidence>
<evidence type="ECO:0000256" key="1">
    <source>
        <dbReference type="ARBA" id="ARBA00022603"/>
    </source>
</evidence>
<evidence type="ECO:0008006" key="5">
    <source>
        <dbReference type="Google" id="ProtNLM"/>
    </source>
</evidence>
<evidence type="ECO:0000313" key="3">
    <source>
        <dbReference type="EMBL" id="RAL25994.1"/>
    </source>
</evidence>
<dbReference type="SUPFAM" id="SSF53335">
    <property type="entry name" value="S-adenosyl-L-methionine-dependent methyltransferases"/>
    <property type="match status" value="1"/>
</dbReference>
<reference evidence="3 4" key="1">
    <citation type="submission" date="2018-06" db="EMBL/GenBank/DDBJ databases">
        <title>Thermoflavimicrobium daqus sp. nov., a thermophilic microbe isolated from Moutai-flavour Daqu.</title>
        <authorList>
            <person name="Wang X."/>
            <person name="Zhou H."/>
        </authorList>
    </citation>
    <scope>NUCLEOTIDE SEQUENCE [LARGE SCALE GENOMIC DNA]</scope>
    <source>
        <strain evidence="3 4">FBKL4.011</strain>
    </source>
</reference>
<accession>A0A364K6S4</accession>
<dbReference type="PANTHER" id="PTHR12049">
    <property type="entry name" value="PROTEIN ARGININE METHYLTRANSFERASE NDUFAF7, MITOCHONDRIAL"/>
    <property type="match status" value="1"/>
</dbReference>
<dbReference type="InterPro" id="IPR029063">
    <property type="entry name" value="SAM-dependent_MTases_sf"/>
</dbReference>
<dbReference type="EMBL" id="QJKK01000003">
    <property type="protein sequence ID" value="RAL25994.1"/>
    <property type="molecule type" value="Genomic_DNA"/>
</dbReference>
<dbReference type="GO" id="GO:0032259">
    <property type="term" value="P:methylation"/>
    <property type="evidence" value="ECO:0007669"/>
    <property type="project" value="UniProtKB-KW"/>
</dbReference>
<comment type="caution">
    <text evidence="3">The sequence shown here is derived from an EMBL/GenBank/DDBJ whole genome shotgun (WGS) entry which is preliminary data.</text>
</comment>
<dbReference type="Proteomes" id="UP000251213">
    <property type="component" value="Unassembled WGS sequence"/>
</dbReference>
<evidence type="ECO:0000256" key="2">
    <source>
        <dbReference type="ARBA" id="ARBA00022679"/>
    </source>
</evidence>
<dbReference type="InterPro" id="IPR003788">
    <property type="entry name" value="NDUFAF7"/>
</dbReference>
<dbReference type="GO" id="GO:0035243">
    <property type="term" value="F:protein-arginine omega-N symmetric methyltransferase activity"/>
    <property type="evidence" value="ECO:0007669"/>
    <property type="project" value="TreeGrafter"/>
</dbReference>
<dbReference type="Gene3D" id="3.40.50.12710">
    <property type="match status" value="1"/>
</dbReference>
<sequence>MKVAILISPYKFSVLDLVEKRADALTTSLQQIVIDEIKKSSRRALPFSRFMELSLYHPDWGYYQTKQMKLGKEGDFFTNAHVGDLVGKVLGRVFHKWSHKPYVIVEMGPGDGRLTEAVIGSLLQLGVSPDMIQFFLVETSDYMRQCQQKRLSGLPISCKWASHILELPKVPFAIVYSNELVDAFPVHRICQVGENLQEVCVTFDEDQEIFHEVLAPLSTTALQHFIQDFEIKLTEGQVIEVNLQAYDWLKELASWMETGYLLTIDYGGTQEELFNSVRKNGTIRYYRHHQILDDPYSLFGEIDMTSHVNFSSLMKWGEELEFQTVGFQTQGAFLLDQGILDLVPVVPASNPFSPEAKQMRAMQQLIHPDGMGEVFRVLVQKK</sequence>
<protein>
    <recommendedName>
        <fullName evidence="5">SAM-dependent methyltransferase</fullName>
    </recommendedName>
</protein>
<gene>
    <name evidence="3" type="ORF">DL897_07990</name>
</gene>
<name>A0A364K6S4_9BACL</name>
<dbReference type="AlphaFoldDB" id="A0A364K6S4"/>
<keyword evidence="2" id="KW-0808">Transferase</keyword>
<dbReference type="Pfam" id="PF02636">
    <property type="entry name" value="Methyltransf_28"/>
    <property type="match status" value="1"/>
</dbReference>
<dbReference type="PANTHER" id="PTHR12049:SF7">
    <property type="entry name" value="PROTEIN ARGININE METHYLTRANSFERASE NDUFAF7, MITOCHONDRIAL"/>
    <property type="match status" value="1"/>
</dbReference>
<organism evidence="3 4">
    <name type="scientific">Thermoflavimicrobium daqui</name>
    <dbReference type="NCBI Taxonomy" id="2137476"/>
    <lineage>
        <taxon>Bacteria</taxon>
        <taxon>Bacillati</taxon>
        <taxon>Bacillota</taxon>
        <taxon>Bacilli</taxon>
        <taxon>Bacillales</taxon>
        <taxon>Thermoactinomycetaceae</taxon>
        <taxon>Thermoflavimicrobium</taxon>
    </lineage>
</organism>